<dbReference type="AlphaFoldDB" id="A0A151AX57"/>
<evidence type="ECO:0000256" key="1">
    <source>
        <dbReference type="SAM" id="SignalP"/>
    </source>
</evidence>
<dbReference type="InterPro" id="IPR011852">
    <property type="entry name" value="TRAP_TAXI"/>
</dbReference>
<protein>
    <recommendedName>
        <fullName evidence="4">NMT1/THI5 like protein</fullName>
    </recommendedName>
</protein>
<dbReference type="PANTHER" id="PTHR42941">
    <property type="entry name" value="SLL1037 PROTEIN"/>
    <property type="match status" value="1"/>
</dbReference>
<feature type="chain" id="PRO_5007577870" description="NMT1/THI5 like protein" evidence="1">
    <location>
        <begin position="26"/>
        <end position="352"/>
    </location>
</feature>
<evidence type="ECO:0008006" key="4">
    <source>
        <dbReference type="Google" id="ProtNLM"/>
    </source>
</evidence>
<dbReference type="PROSITE" id="PS51257">
    <property type="entry name" value="PROKAR_LIPOPROTEIN"/>
    <property type="match status" value="1"/>
</dbReference>
<keyword evidence="3" id="KW-1185">Reference proteome</keyword>
<evidence type="ECO:0000313" key="3">
    <source>
        <dbReference type="Proteomes" id="UP000075670"/>
    </source>
</evidence>
<dbReference type="PANTHER" id="PTHR42941:SF1">
    <property type="entry name" value="SLL1037 PROTEIN"/>
    <property type="match status" value="1"/>
</dbReference>
<dbReference type="Proteomes" id="UP000075670">
    <property type="component" value="Unassembled WGS sequence"/>
</dbReference>
<dbReference type="CDD" id="cd13520">
    <property type="entry name" value="PBP2_TAXI_TRAP"/>
    <property type="match status" value="1"/>
</dbReference>
<gene>
    <name evidence="2" type="ORF">MOMUL_14690</name>
</gene>
<dbReference type="OrthoDB" id="9776669at2"/>
<feature type="signal peptide" evidence="1">
    <location>
        <begin position="1"/>
        <end position="25"/>
    </location>
</feature>
<evidence type="ECO:0000313" key="2">
    <source>
        <dbReference type="EMBL" id="KYH32249.1"/>
    </source>
</evidence>
<sequence length="352" mass="38265">MKIKRNLLVALVLTLTLATAILVTACGGQKEKVPAGNSGTTPSNANGPVKLNMATFNMGSSWYTYGATIAEVIRGALPEGSQVNILDQAGGVGNPKLVGDEKVQLAISFNVTDKWAYDGKEIYSDKKRENIRGIAGYLDEYYFGIVARKDLGITDLAQLKEKKPKIHLMTVPVGGLGEVTTKLVLQAYGVTYDDIKSWGGTVEHSDFNAIVDAFRDGKADMFMQTITKGHPAVTELATTTPVVFIPISEDKIQELSSNYGFVRDEIPANSFKGQDENVPTLGLTSTLITHSKVPDEIVYKITKAVIENKDRIRQGHKALEVFDPAKAPRLDGLGVPLHSGAEKYYREAGYLK</sequence>
<proteinExistence type="predicted"/>
<accession>A0A151AX57</accession>
<name>A0A151AX57_9FIRM</name>
<dbReference type="Pfam" id="PF16868">
    <property type="entry name" value="NMT1_3"/>
    <property type="match status" value="1"/>
</dbReference>
<dbReference type="PATRIC" id="fig|1122241.3.peg.1546"/>
<organism evidence="2 3">
    <name type="scientific">Moorella mulderi DSM 14980</name>
    <dbReference type="NCBI Taxonomy" id="1122241"/>
    <lineage>
        <taxon>Bacteria</taxon>
        <taxon>Bacillati</taxon>
        <taxon>Bacillota</taxon>
        <taxon>Clostridia</taxon>
        <taxon>Neomoorellales</taxon>
        <taxon>Neomoorellaceae</taxon>
        <taxon>Neomoorella</taxon>
    </lineage>
</organism>
<reference evidence="2 3" key="1">
    <citation type="submission" date="2016-02" db="EMBL/GenBank/DDBJ databases">
        <title>Genome sequence of Moorella mulderi DSM 14980.</title>
        <authorList>
            <person name="Poehlein A."/>
            <person name="Daniel R."/>
        </authorList>
    </citation>
    <scope>NUCLEOTIDE SEQUENCE [LARGE SCALE GENOMIC DNA]</scope>
    <source>
        <strain evidence="2 3">DSM 14980</strain>
    </source>
</reference>
<dbReference type="Gene3D" id="3.40.190.10">
    <property type="entry name" value="Periplasmic binding protein-like II"/>
    <property type="match status" value="2"/>
</dbReference>
<keyword evidence="1" id="KW-0732">Signal</keyword>
<dbReference type="EMBL" id="LTBC01000004">
    <property type="protein sequence ID" value="KYH32249.1"/>
    <property type="molecule type" value="Genomic_DNA"/>
</dbReference>
<dbReference type="RefSeq" id="WP_062283428.1">
    <property type="nucleotide sequence ID" value="NZ_LTBC01000004.1"/>
</dbReference>
<comment type="caution">
    <text evidence="2">The sequence shown here is derived from an EMBL/GenBank/DDBJ whole genome shotgun (WGS) entry which is preliminary data.</text>
</comment>
<dbReference type="NCBIfam" id="TIGR02122">
    <property type="entry name" value="TRAP_TAXI"/>
    <property type="match status" value="1"/>
</dbReference>
<dbReference type="SUPFAM" id="SSF53850">
    <property type="entry name" value="Periplasmic binding protein-like II"/>
    <property type="match status" value="1"/>
</dbReference>